<reference evidence="2" key="1">
    <citation type="submission" date="2020-01" db="EMBL/GenBank/DDBJ databases">
        <authorList>
            <person name="Meier V. D."/>
            <person name="Meier V D."/>
        </authorList>
    </citation>
    <scope>NUCLEOTIDE SEQUENCE</scope>
    <source>
        <strain evidence="2">HLG_WM_MAG_09</strain>
    </source>
</reference>
<dbReference type="PANTHER" id="PTHR37805">
    <property type="entry name" value="CYTOPLASMIC PROTEIN-RELATED"/>
    <property type="match status" value="1"/>
</dbReference>
<keyword evidence="2" id="KW-0560">Oxidoreductase</keyword>
<accession>A0A6S6ULT5</accession>
<dbReference type="Pfam" id="PF07308">
    <property type="entry name" value="DUF1456"/>
    <property type="match status" value="2"/>
</dbReference>
<dbReference type="EC" id="1.4.1.13" evidence="2"/>
<sequence>MTNNDVLRRLRYTLNLSDSTMISIFGQAASVVTREQVSNWLKKDDDPDYEKCSDQELALFLNGLINHRRGKKEGVHPAPEKKLSHNIILKKLKIAFNLTSDDMLDVICDTGQKLSKHELSAFFRKPNHKHYRQCKDQVLRNFLQGLQDVHRQDDVPAESVKEEKAPVAPKVVKAALTTKPAEKTPKAGNQAVWSKVSVPDSD</sequence>
<dbReference type="PANTHER" id="PTHR37805:SF1">
    <property type="entry name" value="CYTOPLASMIC PROTEIN"/>
    <property type="match status" value="1"/>
</dbReference>
<evidence type="ECO:0000256" key="1">
    <source>
        <dbReference type="SAM" id="MobiDB-lite"/>
    </source>
</evidence>
<feature type="region of interest" description="Disordered" evidence="1">
    <location>
        <begin position="176"/>
        <end position="202"/>
    </location>
</feature>
<protein>
    <submittedName>
        <fullName evidence="2">Glutamate synthase [NADPH] large chain (EC)</fullName>
        <ecNumber evidence="2">1.4.1.13</ecNumber>
    </submittedName>
</protein>
<gene>
    <name evidence="2" type="ORF">HELGO_WM20832</name>
</gene>
<dbReference type="AlphaFoldDB" id="A0A6S6ULT5"/>
<evidence type="ECO:0000313" key="2">
    <source>
        <dbReference type="EMBL" id="CAA6828833.1"/>
    </source>
</evidence>
<name>A0A6S6ULT5_9GAMM</name>
<dbReference type="InterPro" id="IPR009921">
    <property type="entry name" value="YehS-like"/>
</dbReference>
<dbReference type="GO" id="GO:0004355">
    <property type="term" value="F:glutamate synthase (NADPH) activity"/>
    <property type="evidence" value="ECO:0007669"/>
    <property type="project" value="UniProtKB-EC"/>
</dbReference>
<organism evidence="2">
    <name type="scientific">uncultured Thiotrichaceae bacterium</name>
    <dbReference type="NCBI Taxonomy" id="298394"/>
    <lineage>
        <taxon>Bacteria</taxon>
        <taxon>Pseudomonadati</taxon>
        <taxon>Pseudomonadota</taxon>
        <taxon>Gammaproteobacteria</taxon>
        <taxon>Thiotrichales</taxon>
        <taxon>Thiotrichaceae</taxon>
        <taxon>environmental samples</taxon>
    </lineage>
</organism>
<dbReference type="EMBL" id="CACVAT010000479">
    <property type="protein sequence ID" value="CAA6828833.1"/>
    <property type="molecule type" value="Genomic_DNA"/>
</dbReference>
<proteinExistence type="predicted"/>